<reference evidence="1" key="1">
    <citation type="submission" date="2022-08" db="EMBL/GenBank/DDBJ databases">
        <title>Genome Sequence of Fusarium decemcellulare.</title>
        <authorList>
            <person name="Buettner E."/>
        </authorList>
    </citation>
    <scope>NUCLEOTIDE SEQUENCE</scope>
    <source>
        <strain evidence="1">Babe19</strain>
    </source>
</reference>
<evidence type="ECO:0000313" key="1">
    <source>
        <dbReference type="EMBL" id="KAJ3536073.1"/>
    </source>
</evidence>
<comment type="caution">
    <text evidence="1">The sequence shown here is derived from an EMBL/GenBank/DDBJ whole genome shotgun (WGS) entry which is preliminary data.</text>
</comment>
<sequence length="735" mass="82496">MSLYTIPQELASQLELVENPDTRSFKEIIAALNYHVSVTSEKNIWAFWHAGLDAMPGWCQRNVVDWVRICGPSWTVRVLDVVPGSPNHALNFASKNLLPERYGGVAMDVGCILMRSLDRVCWDEIADPKSPIEVAVPIMYAQTIANHFVASSKGNPFIERWHKLFLHLWEGRNNHEGLIAHSALAFAKDLDFSEAADWKWDFKPQPHEVLEYISQVMCWRRLTMIENTGNGFNGSQYWQEKILGIDPRHENWAAEDLVGFASGARLYTLFNLPLNTDPESEDYKQAYKLVWLLLSSASWQKVTHGKGMTHAAALGTLWDENDGKDSEPGTFGELLRWGSVHLRQKRESISLKEPVKSKLILQEVWRSPGPMNFTYLDHLELRQITQDRYPHLPYHEAYQELMRDTFGKVSRKLETVIAQNPKSVDVACNSSTVLGNDALGQITAELLEKIPSRILCEATLGGTENITREIHGIHIIGKSLVDHINYYGRWMQATTAIQVAQGEQVIQALNVICDHLRDTNTITVSGGGGPDGFARPVYDFIQKRINDIDVSERCKHRFFVYHPDTNWYGAFHRLIRENPLPPEFVPRQTTWILISIKEPLHFSDSLHPLRVEGEKPKGKELVEMNLPFAPVDLLDGIANVLDPKRLNTIARVTSVAIGMPAVGWGINGACLALGISLGTATGLGPLLAVPVWWGTGLPAMSKGAEVIQESIYNTLCEEAPRVLGSNERLDPESSS</sequence>
<name>A0ACC1SBN3_9HYPO</name>
<organism evidence="1 2">
    <name type="scientific">Fusarium decemcellulare</name>
    <dbReference type="NCBI Taxonomy" id="57161"/>
    <lineage>
        <taxon>Eukaryota</taxon>
        <taxon>Fungi</taxon>
        <taxon>Dikarya</taxon>
        <taxon>Ascomycota</taxon>
        <taxon>Pezizomycotina</taxon>
        <taxon>Sordariomycetes</taxon>
        <taxon>Hypocreomycetidae</taxon>
        <taxon>Hypocreales</taxon>
        <taxon>Nectriaceae</taxon>
        <taxon>Fusarium</taxon>
        <taxon>Fusarium decemcellulare species complex</taxon>
    </lineage>
</organism>
<dbReference type="Proteomes" id="UP001148629">
    <property type="component" value="Unassembled WGS sequence"/>
</dbReference>
<proteinExistence type="predicted"/>
<gene>
    <name evidence="1" type="ORF">NM208_g6874</name>
</gene>
<keyword evidence="2" id="KW-1185">Reference proteome</keyword>
<accession>A0ACC1SBN3</accession>
<evidence type="ECO:0000313" key="2">
    <source>
        <dbReference type="Proteomes" id="UP001148629"/>
    </source>
</evidence>
<dbReference type="EMBL" id="JANRMS010000667">
    <property type="protein sequence ID" value="KAJ3536073.1"/>
    <property type="molecule type" value="Genomic_DNA"/>
</dbReference>
<protein>
    <submittedName>
        <fullName evidence="1">Uncharacterized protein</fullName>
    </submittedName>
</protein>